<dbReference type="AlphaFoldDB" id="A0A0M0K9P9"/>
<proteinExistence type="predicted"/>
<sequence>MERHLRAVIKGVPTKLASGDEVRMIWSGDLGTARVRNGLNRIAAITAEQGIKSSEEVKKLKGELEKQIKVNVEAILEQDAKITAYSVHMQGLMDKQAAVMTEMQSQHASAMEDLHKQMAASEVAHTTHTADLHKQMADTDAQHAAAMDDLRKFGDLFNFMNAVTAEMIEQRNAVKASVLAIKELKDGQAGSD</sequence>
<dbReference type="EMBL" id="JWZX01000971">
    <property type="protein sequence ID" value="KOO35138.1"/>
    <property type="molecule type" value="Genomic_DNA"/>
</dbReference>
<accession>A0A0M0K9P9</accession>
<name>A0A0M0K9P9_9EUKA</name>
<dbReference type="Proteomes" id="UP000037460">
    <property type="component" value="Unassembled WGS sequence"/>
</dbReference>
<gene>
    <name evidence="1" type="ORF">Ctob_014683</name>
</gene>
<evidence type="ECO:0000313" key="2">
    <source>
        <dbReference type="Proteomes" id="UP000037460"/>
    </source>
</evidence>
<protein>
    <submittedName>
        <fullName evidence="1">Uncharacterized protein</fullName>
    </submittedName>
</protein>
<comment type="caution">
    <text evidence="1">The sequence shown here is derived from an EMBL/GenBank/DDBJ whole genome shotgun (WGS) entry which is preliminary data.</text>
</comment>
<reference evidence="2" key="1">
    <citation type="journal article" date="2015" name="PLoS Genet.">
        <title>Genome Sequence and Transcriptome Analyses of Chrysochromulina tobin: Metabolic Tools for Enhanced Algal Fitness in the Prominent Order Prymnesiales (Haptophyceae).</title>
        <authorList>
            <person name="Hovde B.T."/>
            <person name="Deodato C.R."/>
            <person name="Hunsperger H.M."/>
            <person name="Ryken S.A."/>
            <person name="Yost W."/>
            <person name="Jha R.K."/>
            <person name="Patterson J."/>
            <person name="Monnat R.J. Jr."/>
            <person name="Barlow S.B."/>
            <person name="Starkenburg S.R."/>
            <person name="Cattolico R.A."/>
        </authorList>
    </citation>
    <scope>NUCLEOTIDE SEQUENCE</scope>
    <source>
        <strain evidence="2">CCMP291</strain>
    </source>
</reference>
<evidence type="ECO:0000313" key="1">
    <source>
        <dbReference type="EMBL" id="KOO35138.1"/>
    </source>
</evidence>
<keyword evidence="2" id="KW-1185">Reference proteome</keyword>
<organism evidence="1 2">
    <name type="scientific">Chrysochromulina tobinii</name>
    <dbReference type="NCBI Taxonomy" id="1460289"/>
    <lineage>
        <taxon>Eukaryota</taxon>
        <taxon>Haptista</taxon>
        <taxon>Haptophyta</taxon>
        <taxon>Prymnesiophyceae</taxon>
        <taxon>Prymnesiales</taxon>
        <taxon>Chrysochromulinaceae</taxon>
        <taxon>Chrysochromulina</taxon>
    </lineage>
</organism>